<evidence type="ECO:0000313" key="2">
    <source>
        <dbReference type="Proteomes" id="UP000639859"/>
    </source>
</evidence>
<dbReference type="InterPro" id="IPR006728">
    <property type="entry name" value="YezG-like"/>
</dbReference>
<reference evidence="1 2" key="1">
    <citation type="submission" date="2020-11" db="EMBL/GenBank/DDBJ databases">
        <title>genome sequence of strain KACC 18849.</title>
        <authorList>
            <person name="Gao J."/>
            <person name="Zhang X."/>
        </authorList>
    </citation>
    <scope>NUCLEOTIDE SEQUENCE [LARGE SCALE GENOMIC DNA]</scope>
    <source>
        <strain evidence="1 2">KACC 18849</strain>
    </source>
</reference>
<name>A0ABS0SUU1_9CAUL</name>
<keyword evidence="2" id="KW-1185">Reference proteome</keyword>
<dbReference type="Pfam" id="PF04634">
    <property type="entry name" value="YezG-like"/>
    <property type="match status" value="1"/>
</dbReference>
<dbReference type="RefSeq" id="WP_198574661.1">
    <property type="nucleotide sequence ID" value="NZ_JADWOX010000002.1"/>
</dbReference>
<dbReference type="Proteomes" id="UP000639859">
    <property type="component" value="Unassembled WGS sequence"/>
</dbReference>
<gene>
    <name evidence="1" type="ORF">I4Q42_03415</name>
</gene>
<accession>A0ABS0SUU1</accession>
<protein>
    <submittedName>
        <fullName evidence="1">Uncharacterized protein</fullName>
    </submittedName>
</protein>
<dbReference type="InterPro" id="IPR036170">
    <property type="entry name" value="YezG-like_sf"/>
</dbReference>
<organism evidence="1 2">
    <name type="scientific">Caulobacter hibisci</name>
    <dbReference type="NCBI Taxonomy" id="2035993"/>
    <lineage>
        <taxon>Bacteria</taxon>
        <taxon>Pseudomonadati</taxon>
        <taxon>Pseudomonadota</taxon>
        <taxon>Alphaproteobacteria</taxon>
        <taxon>Caulobacterales</taxon>
        <taxon>Caulobacteraceae</taxon>
        <taxon>Caulobacter</taxon>
    </lineage>
</organism>
<dbReference type="EMBL" id="JADWOX010000002">
    <property type="protein sequence ID" value="MBI1682710.1"/>
    <property type="molecule type" value="Genomic_DNA"/>
</dbReference>
<evidence type="ECO:0000313" key="1">
    <source>
        <dbReference type="EMBL" id="MBI1682710.1"/>
    </source>
</evidence>
<proteinExistence type="predicted"/>
<sequence length="107" mass="11639">MADIDTPEGIYRHVGQALADTVAEPWSEIRLHVDVIDGSVGLTGDYTKAGGEVDDLDVRKLDYSVSKALRNLHRITASSAHEPWSKAVFSLKSDGAFDLKYDYAAAS</sequence>
<dbReference type="SUPFAM" id="SSF160424">
    <property type="entry name" value="BH3703-like"/>
    <property type="match status" value="1"/>
</dbReference>
<comment type="caution">
    <text evidence="1">The sequence shown here is derived from an EMBL/GenBank/DDBJ whole genome shotgun (WGS) entry which is preliminary data.</text>
</comment>
<dbReference type="Gene3D" id="3.30.500.20">
    <property type="entry name" value="BH3703-like domains"/>
    <property type="match status" value="1"/>
</dbReference>